<dbReference type="Proteomes" id="UP000196125">
    <property type="component" value="Unassembled WGS sequence"/>
</dbReference>
<name>A0A1Y6IU85_9VIBR</name>
<dbReference type="EMBL" id="JAWRCO010000001">
    <property type="protein sequence ID" value="MDW6001397.1"/>
    <property type="molecule type" value="Genomic_DNA"/>
</dbReference>
<dbReference type="RefSeq" id="WP_159457405.1">
    <property type="nucleotide sequence ID" value="NZ_AP024883.1"/>
</dbReference>
<organism evidence="4 5">
    <name type="scientific">Vibrio mangrovi</name>
    <dbReference type="NCBI Taxonomy" id="474394"/>
    <lineage>
        <taxon>Bacteria</taxon>
        <taxon>Pseudomonadati</taxon>
        <taxon>Pseudomonadota</taxon>
        <taxon>Gammaproteobacteria</taxon>
        <taxon>Vibrionales</taxon>
        <taxon>Vibrionaceae</taxon>
        <taxon>Vibrio</taxon>
    </lineage>
</organism>
<dbReference type="Pfam" id="PF08541">
    <property type="entry name" value="ACP_syn_III_C"/>
    <property type="match status" value="1"/>
</dbReference>
<dbReference type="GO" id="GO:0016746">
    <property type="term" value="F:acyltransferase activity"/>
    <property type="evidence" value="ECO:0007669"/>
    <property type="project" value="UniProtKB-KW"/>
</dbReference>
<reference evidence="4 5" key="1">
    <citation type="submission" date="2017-05" db="EMBL/GenBank/DDBJ databases">
        <authorList>
            <person name="Song R."/>
            <person name="Chenine A.L."/>
            <person name="Ruprecht R.M."/>
        </authorList>
    </citation>
    <scope>NUCLEOTIDE SEQUENCE [LARGE SCALE GENOMIC DNA]</scope>
    <source>
        <strain evidence="4 5">CECT 7927</strain>
    </source>
</reference>
<keyword evidence="1" id="KW-0808">Transferase</keyword>
<sequence>MTYIVDIQCSKSDSTSFIPLDELGLSHDISEKEAKVYQRIYQLEQIAMNRLPHEAMLKETLSALVSQHPALRQQTGYLFYTKTQTHNTCFDDHWLQKLTEACGLRHWKSVTLSLNHCASGLSAVHLINRMYQNGETAPAIVLSGEKSFAPDLNKMTVGVLGEMSAACLLSPQDGQWEISASRVKHLSRFYKNPENMSAAEKRAMMGDFYTGMLDFLRTETLSEPEIILPYNLNLPLLNRVSKELGWAEKLYTTNIRQTGHTYCSDVFYNLLTAETQHNFKRALLFAAGMGVTYSSLGIVRH</sequence>
<gene>
    <name evidence="3" type="ORF">SBX37_00545</name>
    <name evidence="4" type="ORF">VIM7927_01847</name>
</gene>
<dbReference type="AlphaFoldDB" id="A0A1Y6IU85"/>
<dbReference type="InterPro" id="IPR016039">
    <property type="entry name" value="Thiolase-like"/>
</dbReference>
<protein>
    <submittedName>
        <fullName evidence="3">3-oxoacyl-[acyl-carrier-protein] synthase III C-terminal domain-containing protein</fullName>
    </submittedName>
</protein>
<evidence type="ECO:0000313" key="3">
    <source>
        <dbReference type="EMBL" id="MDW6001397.1"/>
    </source>
</evidence>
<reference evidence="3 6" key="2">
    <citation type="submission" date="2023-11" db="EMBL/GenBank/DDBJ databases">
        <title>Plant-associative lifestyle of Vibrio porteresiae and its evolutionary dynamics.</title>
        <authorList>
            <person name="Rameshkumar N."/>
            <person name="Kirti K."/>
        </authorList>
    </citation>
    <scope>NUCLEOTIDE SEQUENCE [LARGE SCALE GENOMIC DNA]</scope>
    <source>
        <strain evidence="3 6">MSSRF38</strain>
    </source>
</reference>
<feature type="domain" description="Beta-ketoacyl-[acyl-carrier-protein] synthase III C-terminal" evidence="2">
    <location>
        <begin position="225"/>
        <end position="296"/>
    </location>
</feature>
<dbReference type="OrthoDB" id="7665991at2"/>
<evidence type="ECO:0000313" key="5">
    <source>
        <dbReference type="Proteomes" id="UP000196125"/>
    </source>
</evidence>
<dbReference type="InterPro" id="IPR013747">
    <property type="entry name" value="ACP_syn_III_C"/>
</dbReference>
<proteinExistence type="predicted"/>
<dbReference type="Gene3D" id="3.40.47.10">
    <property type="match status" value="2"/>
</dbReference>
<accession>A0A1Y6IU85</accession>
<evidence type="ECO:0000259" key="2">
    <source>
        <dbReference type="Pfam" id="PF08541"/>
    </source>
</evidence>
<dbReference type="SUPFAM" id="SSF53901">
    <property type="entry name" value="Thiolase-like"/>
    <property type="match status" value="1"/>
</dbReference>
<dbReference type="Proteomes" id="UP001283366">
    <property type="component" value="Unassembled WGS sequence"/>
</dbReference>
<dbReference type="EMBL" id="FXXI01000002">
    <property type="protein sequence ID" value="SMS00581.1"/>
    <property type="molecule type" value="Genomic_DNA"/>
</dbReference>
<evidence type="ECO:0000256" key="1">
    <source>
        <dbReference type="ARBA" id="ARBA00022679"/>
    </source>
</evidence>
<evidence type="ECO:0000313" key="6">
    <source>
        <dbReference type="Proteomes" id="UP001283366"/>
    </source>
</evidence>
<evidence type="ECO:0000313" key="4">
    <source>
        <dbReference type="EMBL" id="SMS00581.1"/>
    </source>
</evidence>
<keyword evidence="6" id="KW-1185">Reference proteome</keyword>